<dbReference type="RefSeq" id="WP_229570869.1">
    <property type="nucleotide sequence ID" value="NZ_AP025226.1"/>
</dbReference>
<reference evidence="1 2" key="1">
    <citation type="journal article" date="2022" name="Microbiol. Resour. Announc.">
        <title>Complete Genome Sequence of the Hyperthermophilic and Acidophilic Archaeon Saccharolobus caldissimus Strain HS-3T.</title>
        <authorList>
            <person name="Sakai H.D."/>
            <person name="Kurosawa N."/>
        </authorList>
    </citation>
    <scope>NUCLEOTIDE SEQUENCE [LARGE SCALE GENOMIC DNA]</scope>
    <source>
        <strain evidence="1 2">JCM32116</strain>
    </source>
</reference>
<sequence>MEALNENKKELYTYFISTSKLYYDLSNSVRTSSLVCEMLYEAINAGIKVLSYYFSLQDKSRSEAIRELSSILGEWVEQYWNLGLTLHYDCYICGNFDENDIPYYMNQVRDFISRVEEVVLE</sequence>
<dbReference type="Proteomes" id="UP001319921">
    <property type="component" value="Chromosome"/>
</dbReference>
<dbReference type="GeneID" id="68867901"/>
<dbReference type="Gene3D" id="1.20.120.330">
    <property type="entry name" value="Nucleotidyltransferases domain 2"/>
    <property type="match status" value="1"/>
</dbReference>
<dbReference type="KEGG" id="scas:SACC_31780"/>
<gene>
    <name evidence="1" type="ORF">SACC_31780</name>
</gene>
<accession>A0AAQ4CWI0</accession>
<evidence type="ECO:0000313" key="1">
    <source>
        <dbReference type="EMBL" id="BDC00162.1"/>
    </source>
</evidence>
<proteinExistence type="predicted"/>
<organism evidence="1 2">
    <name type="scientific">Saccharolobus caldissimus</name>
    <dbReference type="NCBI Taxonomy" id="1702097"/>
    <lineage>
        <taxon>Archaea</taxon>
        <taxon>Thermoproteota</taxon>
        <taxon>Thermoprotei</taxon>
        <taxon>Sulfolobales</taxon>
        <taxon>Sulfolobaceae</taxon>
        <taxon>Saccharolobus</taxon>
    </lineage>
</organism>
<dbReference type="EMBL" id="AP025226">
    <property type="protein sequence ID" value="BDC00162.1"/>
    <property type="molecule type" value="Genomic_DNA"/>
</dbReference>
<dbReference type="AlphaFoldDB" id="A0AAQ4CWI0"/>
<name>A0AAQ4CWI0_9CREN</name>
<protein>
    <submittedName>
        <fullName evidence="1">Uncharacterized protein</fullName>
    </submittedName>
</protein>
<keyword evidence="2" id="KW-1185">Reference proteome</keyword>
<evidence type="ECO:0000313" key="2">
    <source>
        <dbReference type="Proteomes" id="UP001319921"/>
    </source>
</evidence>